<accession>A0A8S5UE03</accession>
<evidence type="ECO:0000256" key="1">
    <source>
        <dbReference type="ARBA" id="ARBA00001561"/>
    </source>
</evidence>
<dbReference type="Pfam" id="PF01471">
    <property type="entry name" value="PG_binding_1"/>
    <property type="match status" value="1"/>
</dbReference>
<dbReference type="EMBL" id="BK016071">
    <property type="protein sequence ID" value="DAF92717.1"/>
    <property type="molecule type" value="Genomic_DNA"/>
</dbReference>
<evidence type="ECO:0000256" key="2">
    <source>
        <dbReference type="ARBA" id="ARBA00007553"/>
    </source>
</evidence>
<dbReference type="InterPro" id="IPR036505">
    <property type="entry name" value="Amidase/PGRP_sf"/>
</dbReference>
<dbReference type="PANTHER" id="PTHR30417">
    <property type="entry name" value="N-ACETYLMURAMOYL-L-ALANINE AMIDASE AMID"/>
    <property type="match status" value="1"/>
</dbReference>
<evidence type="ECO:0000256" key="3">
    <source>
        <dbReference type="ARBA" id="ARBA00011901"/>
    </source>
</evidence>
<dbReference type="GO" id="GO:0001897">
    <property type="term" value="P:symbiont-mediated cytolysis of host cell"/>
    <property type="evidence" value="ECO:0007669"/>
    <property type="project" value="UniProtKB-ARBA"/>
</dbReference>
<dbReference type="GO" id="GO:0071555">
    <property type="term" value="P:cell wall organization"/>
    <property type="evidence" value="ECO:0007669"/>
    <property type="project" value="UniProtKB-KW"/>
</dbReference>
<dbReference type="Gene3D" id="1.10.101.10">
    <property type="entry name" value="PGBD-like superfamily/PGBD"/>
    <property type="match status" value="2"/>
</dbReference>
<dbReference type="InterPro" id="IPR002502">
    <property type="entry name" value="Amidase_domain"/>
</dbReference>
<organism evidence="9">
    <name type="scientific">Siphoviridae sp. ctGQT3</name>
    <dbReference type="NCBI Taxonomy" id="2825412"/>
    <lineage>
        <taxon>Viruses</taxon>
        <taxon>Duplodnaviria</taxon>
        <taxon>Heunggongvirae</taxon>
        <taxon>Uroviricota</taxon>
        <taxon>Caudoviricetes</taxon>
    </lineage>
</organism>
<protein>
    <recommendedName>
        <fullName evidence="3">N-acetylmuramoyl-L-alanine amidase</fullName>
        <ecNumber evidence="3">3.5.1.28</ecNumber>
    </recommendedName>
</protein>
<dbReference type="InterPro" id="IPR002477">
    <property type="entry name" value="Peptidoglycan-bd-like"/>
</dbReference>
<evidence type="ECO:0000313" key="9">
    <source>
        <dbReference type="EMBL" id="DAF92717.1"/>
    </source>
</evidence>
<dbReference type="GO" id="GO:0042742">
    <property type="term" value="P:defense response to bacterium"/>
    <property type="evidence" value="ECO:0007669"/>
    <property type="project" value="UniProtKB-KW"/>
</dbReference>
<evidence type="ECO:0000256" key="5">
    <source>
        <dbReference type="ARBA" id="ARBA00022638"/>
    </source>
</evidence>
<evidence type="ECO:0000256" key="4">
    <source>
        <dbReference type="ARBA" id="ARBA00022529"/>
    </source>
</evidence>
<evidence type="ECO:0000256" key="7">
    <source>
        <dbReference type="ARBA" id="ARBA00023316"/>
    </source>
</evidence>
<keyword evidence="6" id="KW-0378">Hydrolase</keyword>
<keyword evidence="7" id="KW-0961">Cell wall biogenesis/degradation</keyword>
<dbReference type="Gene3D" id="3.40.80.10">
    <property type="entry name" value="Peptidoglycan recognition protein-like"/>
    <property type="match status" value="1"/>
</dbReference>
<dbReference type="GO" id="GO:0009253">
    <property type="term" value="P:peptidoglycan catabolic process"/>
    <property type="evidence" value="ECO:0007669"/>
    <property type="project" value="InterPro"/>
</dbReference>
<evidence type="ECO:0000259" key="8">
    <source>
        <dbReference type="SMART" id="SM00644"/>
    </source>
</evidence>
<dbReference type="GO" id="GO:0009254">
    <property type="term" value="P:peptidoglycan turnover"/>
    <property type="evidence" value="ECO:0007669"/>
    <property type="project" value="TreeGrafter"/>
</dbReference>
<dbReference type="InterPro" id="IPR036366">
    <property type="entry name" value="PGBDSf"/>
</dbReference>
<reference evidence="9" key="1">
    <citation type="journal article" date="2021" name="Proc. Natl. Acad. Sci. U.S.A.">
        <title>A Catalog of Tens of Thousands of Viruses from Human Metagenomes Reveals Hidden Associations with Chronic Diseases.</title>
        <authorList>
            <person name="Tisza M.J."/>
            <person name="Buck C.B."/>
        </authorList>
    </citation>
    <scope>NUCLEOTIDE SEQUENCE</scope>
    <source>
        <strain evidence="9">CtGQT3</strain>
    </source>
</reference>
<dbReference type="SMART" id="SM00644">
    <property type="entry name" value="Ami_2"/>
    <property type="match status" value="1"/>
</dbReference>
<sequence length="310" mass="33854">MSKSSLVNYTKLSPNCSSRNGARICKITPHHMAGNLTIEQCAEVFQNSSRQASANYGIGSDGRIGCYVDENDRSWASANYDNDRQAITIEVANDEIGGNWHVSDKALESLINLCVDICKKYNFKLIYDETPNGSLTRHNMFVNTTCPGPYLQSKFPYIAEEVNKRLGGQSTSTPTTSTTSGDETIKYIQNKLNARYNASLNVDGIFGPLTKKAMVKGLQIELNTQCGARLNIDGIFGSLTKSACPNVKQGMKGNITWLIQARLYTLGFNTNGVDGIYGSGTKNAVAKYQSSVNIASDGICGKNTFEKLFK</sequence>
<dbReference type="EC" id="3.5.1.28" evidence="3"/>
<dbReference type="InterPro" id="IPR036365">
    <property type="entry name" value="PGBD-like_sf"/>
</dbReference>
<comment type="catalytic activity">
    <reaction evidence="1">
        <text>Hydrolyzes the link between N-acetylmuramoyl residues and L-amino acid residues in certain cell-wall glycopeptides.</text>
        <dbReference type="EC" id="3.5.1.28"/>
    </reaction>
</comment>
<dbReference type="Pfam" id="PF01510">
    <property type="entry name" value="Amidase_2"/>
    <property type="match status" value="1"/>
</dbReference>
<dbReference type="PANTHER" id="PTHR30417:SF1">
    <property type="entry name" value="N-ACETYLMURAMOYL-L-ALANINE AMIDASE AMID"/>
    <property type="match status" value="1"/>
</dbReference>
<proteinExistence type="inferred from homology"/>
<evidence type="ECO:0000256" key="6">
    <source>
        <dbReference type="ARBA" id="ARBA00022801"/>
    </source>
</evidence>
<dbReference type="CDD" id="cd06583">
    <property type="entry name" value="PGRP"/>
    <property type="match status" value="1"/>
</dbReference>
<keyword evidence="5" id="KW-0081">Bacteriolytic enzyme</keyword>
<dbReference type="InterPro" id="IPR051206">
    <property type="entry name" value="NAMLAA_amidase_2"/>
</dbReference>
<comment type="similarity">
    <text evidence="2">Belongs to the N-acetylmuramoyl-L-alanine amidase 2 family.</text>
</comment>
<feature type="domain" description="N-acetylmuramoyl-L-alanine amidase" evidence="8">
    <location>
        <begin position="12"/>
        <end position="148"/>
    </location>
</feature>
<name>A0A8S5UE03_9CAUD</name>
<dbReference type="GO" id="GO:0008745">
    <property type="term" value="F:N-acetylmuramoyl-L-alanine amidase activity"/>
    <property type="evidence" value="ECO:0007669"/>
    <property type="project" value="UniProtKB-EC"/>
</dbReference>
<dbReference type="SUPFAM" id="SSF55846">
    <property type="entry name" value="N-acetylmuramoyl-L-alanine amidase-like"/>
    <property type="match status" value="1"/>
</dbReference>
<dbReference type="SUPFAM" id="SSF47090">
    <property type="entry name" value="PGBD-like"/>
    <property type="match status" value="1"/>
</dbReference>
<keyword evidence="4" id="KW-0929">Antimicrobial</keyword>